<organism evidence="6 7">
    <name type="scientific">Phialocephala subalpina</name>
    <dbReference type="NCBI Taxonomy" id="576137"/>
    <lineage>
        <taxon>Eukaryota</taxon>
        <taxon>Fungi</taxon>
        <taxon>Dikarya</taxon>
        <taxon>Ascomycota</taxon>
        <taxon>Pezizomycotina</taxon>
        <taxon>Leotiomycetes</taxon>
        <taxon>Helotiales</taxon>
        <taxon>Mollisiaceae</taxon>
        <taxon>Phialocephala</taxon>
        <taxon>Phialocephala fortinii species complex</taxon>
    </lineage>
</organism>
<dbReference type="InterPro" id="IPR041370">
    <property type="entry name" value="Mlase_EEF1AKMT1/ZCCHC4"/>
</dbReference>
<dbReference type="GO" id="GO:0005737">
    <property type="term" value="C:cytoplasm"/>
    <property type="evidence" value="ECO:0007669"/>
    <property type="project" value="UniProtKB-SubCell"/>
</dbReference>
<evidence type="ECO:0000256" key="2">
    <source>
        <dbReference type="ARBA" id="ARBA00022490"/>
    </source>
</evidence>
<dbReference type="PANTHER" id="PTHR13200:SF0">
    <property type="entry name" value="EEF1A LYSINE METHYLTRANSFERASE 1"/>
    <property type="match status" value="1"/>
</dbReference>
<comment type="subcellular location">
    <subcellularLocation>
        <location evidence="1 5">Cytoplasm</location>
    </subcellularLocation>
</comment>
<keyword evidence="4 5" id="KW-0808">Transferase</keyword>
<dbReference type="PANTHER" id="PTHR13200">
    <property type="entry name" value="EEF1A LYSINE METHYLTRANSFERASE 1"/>
    <property type="match status" value="1"/>
</dbReference>
<evidence type="ECO:0000256" key="1">
    <source>
        <dbReference type="ARBA" id="ARBA00004496"/>
    </source>
</evidence>
<dbReference type="GO" id="GO:0032259">
    <property type="term" value="P:methylation"/>
    <property type="evidence" value="ECO:0007669"/>
    <property type="project" value="UniProtKB-KW"/>
</dbReference>
<protein>
    <recommendedName>
        <fullName evidence="5">Protein-lysine N-methyltransferase EFM5</fullName>
        <ecNumber evidence="5">2.1.1.-</ecNumber>
    </recommendedName>
    <alternativeName>
        <fullName evidence="5">Elongation factor methyltransferase 5</fullName>
    </alternativeName>
</protein>
<dbReference type="OrthoDB" id="206354at2759"/>
<dbReference type="GO" id="GO:0016279">
    <property type="term" value="F:protein-lysine N-methyltransferase activity"/>
    <property type="evidence" value="ECO:0007669"/>
    <property type="project" value="UniProtKB-UniRule"/>
</dbReference>
<dbReference type="Proteomes" id="UP000184330">
    <property type="component" value="Unassembled WGS sequence"/>
</dbReference>
<dbReference type="HAMAP" id="MF_03187">
    <property type="entry name" value="Methyltr_EFM5"/>
    <property type="match status" value="1"/>
</dbReference>
<evidence type="ECO:0000256" key="3">
    <source>
        <dbReference type="ARBA" id="ARBA00022603"/>
    </source>
</evidence>
<dbReference type="AlphaFoldDB" id="A0A1L7WXM9"/>
<proteinExistence type="inferred from homology"/>
<accession>A0A1L7WXM9</accession>
<dbReference type="EC" id="2.1.1.-" evidence="5"/>
<evidence type="ECO:0000313" key="6">
    <source>
        <dbReference type="EMBL" id="CZR57524.1"/>
    </source>
</evidence>
<dbReference type="InterPro" id="IPR019369">
    <property type="entry name" value="Efm5/EEF1AKMT1"/>
</dbReference>
<sequence>MDDDDDVPVLSSSALDALKEFYADRDARAKAFEDLKADAENDAQGRKDGKWSMEMFQEDWNESQFWYSDETATALAEELLDGAGKETAIAVVSAPSVFVQLKNILAEKPEDERPKIWLLEYDKRFEVFKDEFVFYDFKNPLKLPPSMKASTDHIIVDPPFLSEDCQTKAAMTVRYLSRSSTPPCSSSPSRKLISCTGERMQPLIEKLYRAQGVKATTFEPIHLKGLSNEFFCYANFECGRWKWRERDGKGEGEEGS</sequence>
<evidence type="ECO:0000256" key="4">
    <source>
        <dbReference type="ARBA" id="ARBA00022679"/>
    </source>
</evidence>
<gene>
    <name evidence="5" type="primary">EFM5</name>
    <name evidence="6" type="ORF">PAC_07413</name>
</gene>
<evidence type="ECO:0000256" key="5">
    <source>
        <dbReference type="HAMAP-Rule" id="MF_03187"/>
    </source>
</evidence>
<dbReference type="STRING" id="576137.A0A1L7WXM9"/>
<name>A0A1L7WXM9_9HELO</name>
<keyword evidence="7" id="KW-1185">Reference proteome</keyword>
<dbReference type="EMBL" id="FJOG01000010">
    <property type="protein sequence ID" value="CZR57524.1"/>
    <property type="molecule type" value="Genomic_DNA"/>
</dbReference>
<comment type="similarity">
    <text evidence="5">Belongs to the class I-like SAM-binding methyltransferase superfamily. EFM5 family.</text>
</comment>
<keyword evidence="2 5" id="KW-0963">Cytoplasm</keyword>
<evidence type="ECO:0000313" key="7">
    <source>
        <dbReference type="Proteomes" id="UP000184330"/>
    </source>
</evidence>
<dbReference type="Pfam" id="PF10237">
    <property type="entry name" value="N6-adenineMlase"/>
    <property type="match status" value="1"/>
</dbReference>
<keyword evidence="3 5" id="KW-0489">Methyltransferase</keyword>
<reference evidence="6 7" key="1">
    <citation type="submission" date="2016-03" db="EMBL/GenBank/DDBJ databases">
        <authorList>
            <person name="Ploux O."/>
        </authorList>
    </citation>
    <scope>NUCLEOTIDE SEQUENCE [LARGE SCALE GENOMIC DNA]</scope>
    <source>
        <strain evidence="6 7">UAMH 11012</strain>
    </source>
</reference>
<keyword evidence="6" id="KW-0830">Ubiquinone</keyword>
<comment type="function">
    <text evidence="5">S-adenosyl-L-methionine-dependent protein-lysine N-methyltransferase that trimethylates elongation factor 1-alpha at 'Lys-79'.</text>
</comment>